<dbReference type="InterPro" id="IPR000326">
    <property type="entry name" value="PAP2/HPO"/>
</dbReference>
<evidence type="ECO:0000256" key="1">
    <source>
        <dbReference type="ARBA" id="ARBA00004651"/>
    </source>
</evidence>
<keyword evidence="22" id="KW-1185">Reference proteome</keyword>
<keyword evidence="4" id="KW-0444">Lipid biosynthesis</keyword>
<gene>
    <name evidence="21" type="primary">dgkA</name>
    <name evidence="21" type="ORF">CLCOL_18440</name>
</gene>
<evidence type="ECO:0000256" key="5">
    <source>
        <dbReference type="ARBA" id="ARBA00022679"/>
    </source>
</evidence>
<keyword evidence="10 19" id="KW-1133">Transmembrane helix</keyword>
<dbReference type="RefSeq" id="WP_082787885.1">
    <property type="nucleotide sequence ID" value="NZ_LTBB01000009.1"/>
</dbReference>
<keyword evidence="9 17" id="KW-0067">ATP-binding</keyword>
<keyword evidence="5 21" id="KW-0808">Transferase</keyword>
<dbReference type="GO" id="GO:0046872">
    <property type="term" value="F:metal ion binding"/>
    <property type="evidence" value="ECO:0007669"/>
    <property type="project" value="UniProtKB-KW"/>
</dbReference>
<dbReference type="Pfam" id="PF01219">
    <property type="entry name" value="DAGK_prokar"/>
    <property type="match status" value="1"/>
</dbReference>
<evidence type="ECO:0000256" key="15">
    <source>
        <dbReference type="PIRSR" id="PIRSR600829-1"/>
    </source>
</evidence>
<dbReference type="InterPro" id="IPR000829">
    <property type="entry name" value="DAGK"/>
</dbReference>
<keyword evidence="7 17" id="KW-0547">Nucleotide-binding</keyword>
<feature type="active site" description="Proton acceptor" evidence="15">
    <location>
        <position position="87"/>
    </location>
</feature>
<comment type="caution">
    <text evidence="21">The sequence shown here is derived from an EMBL/GenBank/DDBJ whole genome shotgun (WGS) entry which is preliminary data.</text>
</comment>
<keyword evidence="18" id="KW-0460">Magnesium</keyword>
<evidence type="ECO:0000256" key="17">
    <source>
        <dbReference type="PIRSR" id="PIRSR600829-3"/>
    </source>
</evidence>
<feature type="transmembrane region" description="Helical" evidence="19">
    <location>
        <begin position="113"/>
        <end position="134"/>
    </location>
</feature>
<evidence type="ECO:0000256" key="13">
    <source>
        <dbReference type="ARBA" id="ARBA00023209"/>
    </source>
</evidence>
<evidence type="ECO:0000256" key="14">
    <source>
        <dbReference type="ARBA" id="ARBA00023264"/>
    </source>
</evidence>
<dbReference type="SUPFAM" id="SSF48317">
    <property type="entry name" value="Acid phosphatase/Vanadium-dependent haloperoxidase"/>
    <property type="match status" value="1"/>
</dbReference>
<dbReference type="CDD" id="cd14266">
    <property type="entry name" value="UDPK_IM_PAP2_like"/>
    <property type="match status" value="1"/>
</dbReference>
<feature type="binding site" evidence="17">
    <location>
        <position position="34"/>
    </location>
    <ligand>
        <name>ATP</name>
        <dbReference type="ChEBI" id="CHEBI:30616"/>
    </ligand>
</feature>
<feature type="transmembrane region" description="Helical" evidence="19">
    <location>
        <begin position="195"/>
        <end position="220"/>
    </location>
</feature>
<dbReference type="SMART" id="SM00014">
    <property type="entry name" value="acidPPc"/>
    <property type="match status" value="1"/>
</dbReference>
<dbReference type="Proteomes" id="UP000075374">
    <property type="component" value="Unassembled WGS sequence"/>
</dbReference>
<keyword evidence="14" id="KW-1208">Phospholipid metabolism</keyword>
<dbReference type="EC" id="2.7.1.66" evidence="21"/>
<evidence type="ECO:0000256" key="6">
    <source>
        <dbReference type="ARBA" id="ARBA00022692"/>
    </source>
</evidence>
<keyword evidence="13" id="KW-0594">Phospholipid biosynthesis</keyword>
<dbReference type="GO" id="GO:0036433">
    <property type="term" value="F:di-trans, poly-cis-undecaprenol kinase activity"/>
    <property type="evidence" value="ECO:0007669"/>
    <property type="project" value="UniProtKB-EC"/>
</dbReference>
<evidence type="ECO:0000313" key="22">
    <source>
        <dbReference type="Proteomes" id="UP000075374"/>
    </source>
</evidence>
<dbReference type="PATRIC" id="fig|1121305.3.peg.1846"/>
<comment type="cofactor">
    <cofactor evidence="18">
        <name>Mg(2+)</name>
        <dbReference type="ChEBI" id="CHEBI:18420"/>
    </cofactor>
    <text evidence="18">Mn(2+), Zn(2+), Cd(2+) and Co(2+) support activity to lesser extents.</text>
</comment>
<keyword evidence="12 19" id="KW-0472">Membrane</keyword>
<proteinExistence type="inferred from homology"/>
<dbReference type="Gene3D" id="1.20.144.10">
    <property type="entry name" value="Phosphatidic acid phosphatase type 2/haloperoxidase"/>
    <property type="match status" value="1"/>
</dbReference>
<evidence type="ECO:0000256" key="16">
    <source>
        <dbReference type="PIRSR" id="PIRSR600829-2"/>
    </source>
</evidence>
<accession>A0A151ALT3</accession>
<comment type="subcellular location">
    <subcellularLocation>
        <location evidence="1">Cell membrane</location>
        <topology evidence="1">Multi-pass membrane protein</topology>
    </subcellularLocation>
</comment>
<evidence type="ECO:0000256" key="11">
    <source>
        <dbReference type="ARBA" id="ARBA00023098"/>
    </source>
</evidence>
<dbReference type="EMBL" id="LTBB01000009">
    <property type="protein sequence ID" value="KYH28583.1"/>
    <property type="molecule type" value="Genomic_DNA"/>
</dbReference>
<evidence type="ECO:0000259" key="20">
    <source>
        <dbReference type="SMART" id="SM00014"/>
    </source>
</evidence>
<feature type="domain" description="Phosphatidic acid phosphatase type 2/haloperoxidase" evidence="20">
    <location>
        <begin position="155"/>
        <end position="250"/>
    </location>
</feature>
<feature type="binding site" evidence="18">
    <location>
        <position position="94"/>
    </location>
    <ligand>
        <name>a divalent metal cation</name>
        <dbReference type="ChEBI" id="CHEBI:60240"/>
    </ligand>
</feature>
<feature type="transmembrane region" description="Helical" evidence="19">
    <location>
        <begin position="155"/>
        <end position="175"/>
    </location>
</feature>
<keyword evidence="11" id="KW-0443">Lipid metabolism</keyword>
<evidence type="ECO:0000256" key="18">
    <source>
        <dbReference type="PIRSR" id="PIRSR600829-4"/>
    </source>
</evidence>
<feature type="binding site" evidence="17">
    <location>
        <position position="94"/>
    </location>
    <ligand>
        <name>ATP</name>
        <dbReference type="ChEBI" id="CHEBI:30616"/>
    </ligand>
</feature>
<feature type="transmembrane region" description="Helical" evidence="19">
    <location>
        <begin position="232"/>
        <end position="250"/>
    </location>
</feature>
<dbReference type="GO" id="GO:0008654">
    <property type="term" value="P:phospholipid biosynthetic process"/>
    <property type="evidence" value="ECO:0007669"/>
    <property type="project" value="UniProtKB-KW"/>
</dbReference>
<keyword evidence="8 21" id="KW-0418">Kinase</keyword>
<evidence type="ECO:0000256" key="10">
    <source>
        <dbReference type="ARBA" id="ARBA00022989"/>
    </source>
</evidence>
<evidence type="ECO:0000256" key="9">
    <source>
        <dbReference type="ARBA" id="ARBA00022840"/>
    </source>
</evidence>
<feature type="transmembrane region" description="Helical" evidence="19">
    <location>
        <begin position="73"/>
        <end position="93"/>
    </location>
</feature>
<organism evidence="21 22">
    <name type="scientific">Clostridium colicanis DSM 13634</name>
    <dbReference type="NCBI Taxonomy" id="1121305"/>
    <lineage>
        <taxon>Bacteria</taxon>
        <taxon>Bacillati</taxon>
        <taxon>Bacillota</taxon>
        <taxon>Clostridia</taxon>
        <taxon>Eubacteriales</taxon>
        <taxon>Clostridiaceae</taxon>
        <taxon>Clostridium</taxon>
    </lineage>
</organism>
<keyword evidence="3" id="KW-1003">Cell membrane</keyword>
<dbReference type="InterPro" id="IPR036938">
    <property type="entry name" value="PAP2/HPO_sf"/>
</dbReference>
<evidence type="ECO:0000256" key="4">
    <source>
        <dbReference type="ARBA" id="ARBA00022516"/>
    </source>
</evidence>
<dbReference type="Gene3D" id="1.10.287.3610">
    <property type="match status" value="1"/>
</dbReference>
<evidence type="ECO:0000256" key="2">
    <source>
        <dbReference type="ARBA" id="ARBA00005967"/>
    </source>
</evidence>
<evidence type="ECO:0000313" key="21">
    <source>
        <dbReference type="EMBL" id="KYH28583.1"/>
    </source>
</evidence>
<feature type="binding site" evidence="16">
    <location>
        <position position="87"/>
    </location>
    <ligand>
        <name>substrate</name>
    </ligand>
</feature>
<keyword evidence="6 19" id="KW-0812">Transmembrane</keyword>
<dbReference type="CDD" id="cd03383">
    <property type="entry name" value="PAP2_diacylglycerolkinase"/>
    <property type="match status" value="1"/>
</dbReference>
<comment type="similarity">
    <text evidence="2">Belongs to the bacterial diacylglycerol kinase family.</text>
</comment>
<protein>
    <submittedName>
        <fullName evidence="21">Undecaprenol kinase</fullName>
        <ecNumber evidence="21">2.7.1.66</ecNumber>
    </submittedName>
</protein>
<name>A0A151ALT3_9CLOT</name>
<keyword evidence="18" id="KW-0479">Metal-binding</keyword>
<dbReference type="GO" id="GO:0005524">
    <property type="term" value="F:ATP binding"/>
    <property type="evidence" value="ECO:0007669"/>
    <property type="project" value="UniProtKB-KW"/>
</dbReference>
<feature type="transmembrane region" description="Helical" evidence="19">
    <location>
        <begin position="49"/>
        <end position="66"/>
    </location>
</feature>
<reference evidence="21 22" key="1">
    <citation type="submission" date="2016-02" db="EMBL/GenBank/DDBJ databases">
        <title>Genome sequence of Clostridium colicanis DSM 13634.</title>
        <authorList>
            <person name="Poehlein A."/>
            <person name="Daniel R."/>
        </authorList>
    </citation>
    <scope>NUCLEOTIDE SEQUENCE [LARGE SCALE GENOMIC DNA]</scope>
    <source>
        <strain evidence="21 22">DSM 13634</strain>
    </source>
</reference>
<dbReference type="InterPro" id="IPR036945">
    <property type="entry name" value="DAGK_sf"/>
</dbReference>
<evidence type="ECO:0000256" key="8">
    <source>
        <dbReference type="ARBA" id="ARBA00022777"/>
    </source>
</evidence>
<dbReference type="GO" id="GO:0005886">
    <property type="term" value="C:plasma membrane"/>
    <property type="evidence" value="ECO:0007669"/>
    <property type="project" value="UniProtKB-SubCell"/>
</dbReference>
<evidence type="ECO:0000256" key="19">
    <source>
        <dbReference type="SAM" id="Phobius"/>
    </source>
</evidence>
<dbReference type="PANTHER" id="PTHR34299">
    <property type="entry name" value="DIACYLGLYCEROL KINASE"/>
    <property type="match status" value="1"/>
</dbReference>
<evidence type="ECO:0000256" key="12">
    <source>
        <dbReference type="ARBA" id="ARBA00023136"/>
    </source>
</evidence>
<dbReference type="AlphaFoldDB" id="A0A151ALT3"/>
<evidence type="ECO:0000256" key="7">
    <source>
        <dbReference type="ARBA" id="ARBA00022741"/>
    </source>
</evidence>
<evidence type="ECO:0000256" key="3">
    <source>
        <dbReference type="ARBA" id="ARBA00022475"/>
    </source>
</evidence>
<dbReference type="PANTHER" id="PTHR34299:SF1">
    <property type="entry name" value="DIACYLGLYCEROL KINASE"/>
    <property type="match status" value="1"/>
</dbReference>
<sequence>MQYKNELHVKILSLYRSGVIFIKKVKKLIDSFNYAIEGLIYTVRTQRNMRIHMVAALLVLSACFFYDLTKMELLVITITITMVLVCEMINTAIEFAIDATTNYYHPLAKLAKNVAAGAVLVTAINSILVGYIIFWDRLMPFTFVVIKKIKNSEPYMIFLSLVIVSLATVIAKAIFGEGTPLKGGMPSGHSAIGFSIATTIALLTEEPTVIILSYIMAFIVAQSRVDSQVHSVLEVIAGGLFGTLLTLLIFKIL</sequence>
<dbReference type="STRING" id="1121305.CLCOL_18440"/>